<accession>A0AAW6WCT1</accession>
<dbReference type="AlphaFoldDB" id="A0AAW6WCT1"/>
<sequence>MTKITLKKGKNITKTNIKKLLKDENTKIICNASFTDDYWNDAAENFHREEEVSCEWFEKIGLSCMTHIFQPRFSKTGYDKKSFQVKLGCSDMYTITNENIEWV</sequence>
<dbReference type="RefSeq" id="WP_285049214.1">
    <property type="nucleotide sequence ID" value="NZ_JAMGTK010000019.1"/>
</dbReference>
<proteinExistence type="predicted"/>
<comment type="caution">
    <text evidence="1">The sequence shown here is derived from an EMBL/GenBank/DDBJ whole genome shotgun (WGS) entry which is preliminary data.</text>
</comment>
<reference evidence="1" key="1">
    <citation type="journal article" date="2022" name="Gene">
        <title>A genome-led study on the pathogenesis of Fusobacterium necrophorum infections.</title>
        <authorList>
            <person name="Thapa G."/>
            <person name="Jayal A."/>
            <person name="Sikazwe E."/>
            <person name="Perry T."/>
            <person name="Mohammed Al Balushi A."/>
            <person name="Livingstone P."/>
        </authorList>
    </citation>
    <scope>NUCLEOTIDE SEQUENCE</scope>
    <source>
        <strain evidence="1">BRON_8</strain>
    </source>
</reference>
<dbReference type="Proteomes" id="UP001173223">
    <property type="component" value="Unassembled WGS sequence"/>
</dbReference>
<evidence type="ECO:0000313" key="1">
    <source>
        <dbReference type="EMBL" id="MDK4512584.1"/>
    </source>
</evidence>
<dbReference type="EMBL" id="JAMGTK010000019">
    <property type="protein sequence ID" value="MDK4512584.1"/>
    <property type="molecule type" value="Genomic_DNA"/>
</dbReference>
<protein>
    <submittedName>
        <fullName evidence="1">Uncharacterized protein</fullName>
    </submittedName>
</protein>
<organism evidence="1 2">
    <name type="scientific">Fusobacterium necrophorum</name>
    <dbReference type="NCBI Taxonomy" id="859"/>
    <lineage>
        <taxon>Bacteria</taxon>
        <taxon>Fusobacteriati</taxon>
        <taxon>Fusobacteriota</taxon>
        <taxon>Fusobacteriia</taxon>
        <taxon>Fusobacteriales</taxon>
        <taxon>Fusobacteriaceae</taxon>
        <taxon>Fusobacterium</taxon>
    </lineage>
</organism>
<gene>
    <name evidence="1" type="ORF">MWG07_10010</name>
</gene>
<keyword evidence="2" id="KW-1185">Reference proteome</keyword>
<evidence type="ECO:0000313" key="2">
    <source>
        <dbReference type="Proteomes" id="UP001173223"/>
    </source>
</evidence>
<name>A0AAW6WCT1_9FUSO</name>
<reference evidence="1" key="2">
    <citation type="submission" date="2022-04" db="EMBL/GenBank/DDBJ databases">
        <authorList>
            <person name="Livingstone P.G."/>
        </authorList>
    </citation>
    <scope>NUCLEOTIDE SEQUENCE</scope>
    <source>
        <strain evidence="1">BRON_8</strain>
    </source>
</reference>